<name>A0AA38LVW8_9TREE</name>
<proteinExistence type="predicted"/>
<dbReference type="GeneID" id="77731323"/>
<organism evidence="1 2">
    <name type="scientific">Dioszegia hungarica</name>
    <dbReference type="NCBI Taxonomy" id="4972"/>
    <lineage>
        <taxon>Eukaryota</taxon>
        <taxon>Fungi</taxon>
        <taxon>Dikarya</taxon>
        <taxon>Basidiomycota</taxon>
        <taxon>Agaricomycotina</taxon>
        <taxon>Tremellomycetes</taxon>
        <taxon>Tremellales</taxon>
        <taxon>Bulleribasidiaceae</taxon>
        <taxon>Dioszegia</taxon>
    </lineage>
</organism>
<reference evidence="1" key="1">
    <citation type="journal article" date="2022" name="G3 (Bethesda)">
        <title>High quality genome of the basidiomycete yeast Dioszegia hungarica PDD-24b-2 isolated from cloud water.</title>
        <authorList>
            <person name="Jarrige D."/>
            <person name="Haridas S."/>
            <person name="Bleykasten-Grosshans C."/>
            <person name="Joly M."/>
            <person name="Nadalig T."/>
            <person name="Sancelme M."/>
            <person name="Vuilleumier S."/>
            <person name="Grigoriev I.V."/>
            <person name="Amato P."/>
            <person name="Bringel F."/>
        </authorList>
    </citation>
    <scope>NUCLEOTIDE SEQUENCE</scope>
    <source>
        <strain evidence="1">PDD-24b-2</strain>
    </source>
</reference>
<sequence>MSASTLAEQVHSASRTVPSGTLDLEVRHHLDRSFHDLDFVLGHAGPSNHASSAGGRYGKRKRTVKEEVDHWERDEAAAARDLESTSASLPQLLEETHTKLQTFLSSASELSVERYTVVDKLSYLITELNASEDEADGQTLLVQMEEMQAELARLEAGLAWASIMEQVLRLSEQILSPASHHPSPLAALPRYRELHSLIESLTQRLPSSMAVLGVITGVRESTWNGLREVLSKNLLDACEAIKWPSKVQYTSLSMDERRRFERAYSDLLYLQVEGENLHGPSTLAWSSGEALYSLQAMIKPIALRFKYHFQGSKTTNRIDKPEWAFANILDQIYEHTPFLLSILQPLTARSGYSEVDVRSEFILALFPTILDLLRQRIPLLLDRPALLAHTVYQTVLFDDAVREGGFVLSGTSAGGAEERWEGLTGVILREEGWFEKWLVGEKKFVDSQLHSIISSPEAWNISDEAMEEDETASGRKPSTSSRQIKALIEQVTDRYSPLPALVHRYPFLLQIQLPTLLTYHQRINGSLDAFESLSSAFARHIPGALSGGTRSGVHFDQAQLTSGEAGLGRLIKANLSAEWVVQAMKGWADETFFVELSAELRMSEETQWKIQDPLLPSEIKECGKDEVDVSVFDVLIEKYEAVCERSEDMIVRLVTSEVEQELKEHLKRRWDQTPGDASPPSPHLLSALTTYTLHLRALAADLPPVPLSRLYRRIVSHLANHITQRAIYSGWSKFSLTGASELRSEMTDFVSASAEVLRDAGGLVARGSEVPWKAILDRITVLALPTAEGKGEDKTPTFSQGMAAGWSDGEESLRLFCERAGVKGMDRQELQAVLRRRNECWR</sequence>
<dbReference type="EMBL" id="JAKWFO010000003">
    <property type="protein sequence ID" value="KAI9638307.1"/>
    <property type="molecule type" value="Genomic_DNA"/>
</dbReference>
<keyword evidence="2" id="KW-1185">Reference proteome</keyword>
<dbReference type="Gene3D" id="1.20.58.1420">
    <property type="entry name" value="Dsl1p vesicle tethering complex, Tip20p subunit, domain B"/>
    <property type="match status" value="1"/>
</dbReference>
<dbReference type="RefSeq" id="XP_052948084.1">
    <property type="nucleotide sequence ID" value="XM_053092118.1"/>
</dbReference>
<dbReference type="GO" id="GO:0006890">
    <property type="term" value="P:retrograde vesicle-mediated transport, Golgi to endoplasmic reticulum"/>
    <property type="evidence" value="ECO:0007669"/>
    <property type="project" value="InterPro"/>
</dbReference>
<dbReference type="PANTHER" id="PTHR13520">
    <property type="entry name" value="RAD50-INTERACTING PROTEIN 1 RINT-1"/>
    <property type="match status" value="1"/>
</dbReference>
<accession>A0AA38LVW8</accession>
<dbReference type="PROSITE" id="PS51386">
    <property type="entry name" value="RINT1_TIP20"/>
    <property type="match status" value="1"/>
</dbReference>
<dbReference type="GO" id="GO:0070939">
    <property type="term" value="C:Dsl1/NZR complex"/>
    <property type="evidence" value="ECO:0007669"/>
    <property type="project" value="InterPro"/>
</dbReference>
<protein>
    <submittedName>
        <fullName evidence="1">TIP-1 family-domain-containing protein</fullName>
    </submittedName>
</protein>
<dbReference type="Pfam" id="PF04437">
    <property type="entry name" value="RINT1_TIP1"/>
    <property type="match status" value="1"/>
</dbReference>
<evidence type="ECO:0000313" key="2">
    <source>
        <dbReference type="Proteomes" id="UP001164286"/>
    </source>
</evidence>
<dbReference type="InterPro" id="IPR042044">
    <property type="entry name" value="EXOC6PINT-1/Sec15/Tip20_C_dom2"/>
</dbReference>
<comment type="caution">
    <text evidence="1">The sequence shown here is derived from an EMBL/GenBank/DDBJ whole genome shotgun (WGS) entry which is preliminary data.</text>
</comment>
<dbReference type="Proteomes" id="UP001164286">
    <property type="component" value="Unassembled WGS sequence"/>
</dbReference>
<dbReference type="InterPro" id="IPR007528">
    <property type="entry name" value="RINT1_Tip20"/>
</dbReference>
<gene>
    <name evidence="1" type="ORF">MKK02DRAFT_42694</name>
</gene>
<dbReference type="Gene3D" id="1.20.58.670">
    <property type="entry name" value="Dsl1p vesicle tethering complex, Tip20p subunit, domain D"/>
    <property type="match status" value="1"/>
</dbReference>
<dbReference type="InterPro" id="IPR042042">
    <property type="entry name" value="Tip20p_domB"/>
</dbReference>
<dbReference type="AlphaFoldDB" id="A0AA38LVW8"/>
<dbReference type="PANTHER" id="PTHR13520:SF0">
    <property type="entry name" value="RAD50-INTERACTING PROTEIN 1"/>
    <property type="match status" value="1"/>
</dbReference>
<evidence type="ECO:0000313" key="1">
    <source>
        <dbReference type="EMBL" id="KAI9638307.1"/>
    </source>
</evidence>
<dbReference type="GO" id="GO:0006888">
    <property type="term" value="P:endoplasmic reticulum to Golgi vesicle-mediated transport"/>
    <property type="evidence" value="ECO:0007669"/>
    <property type="project" value="InterPro"/>
</dbReference>
<dbReference type="GO" id="GO:0060628">
    <property type="term" value="P:regulation of ER to Golgi vesicle-mediated transport"/>
    <property type="evidence" value="ECO:0007669"/>
    <property type="project" value="TreeGrafter"/>
</dbReference>